<gene>
    <name evidence="2" type="ORF">CRLFYP8_02440</name>
</gene>
<feature type="coiled-coil region" evidence="1">
    <location>
        <begin position="112"/>
        <end position="139"/>
    </location>
</feature>
<protein>
    <submittedName>
        <fullName evidence="2">Uncharacterized protein</fullName>
    </submittedName>
</protein>
<dbReference type="RefSeq" id="WP_156635469.1">
    <property type="nucleotide sequence ID" value="NZ_CACRTL010000019.1"/>
</dbReference>
<accession>A0A6N3ABZ4</accession>
<dbReference type="EMBL" id="CACRTL010000019">
    <property type="protein sequence ID" value="VYT89131.1"/>
    <property type="molecule type" value="Genomic_DNA"/>
</dbReference>
<proteinExistence type="predicted"/>
<evidence type="ECO:0000256" key="1">
    <source>
        <dbReference type="SAM" id="Coils"/>
    </source>
</evidence>
<organism evidence="2">
    <name type="scientific">Thomasclavelia ramosa</name>
    <dbReference type="NCBI Taxonomy" id="1547"/>
    <lineage>
        <taxon>Bacteria</taxon>
        <taxon>Bacillati</taxon>
        <taxon>Bacillota</taxon>
        <taxon>Erysipelotrichia</taxon>
        <taxon>Erysipelotrichales</taxon>
        <taxon>Coprobacillaceae</taxon>
        <taxon>Thomasclavelia</taxon>
    </lineage>
</organism>
<sequence>MENKLYGITTDYKIVELSLCTCKECQKRGMYEVFMYSLKGEYFDCVKLDEINNYVKYASYRLPFLRGIVSKHIEHAVVLNKYTFNRERAVSALQNLSYHILNPLNDDNVFELVQLINHCEDLEKALDKACEELVRMCEQTKCRDCHFVKEQIDCNNDALFKEILLRSIGKSGVRKTLNNEEKEFIYDEEFYDLFVVDKICTDCCYEWGCREEKKIGTCEKCQLITKLRDEYVKYSKEAK</sequence>
<reference evidence="2" key="1">
    <citation type="submission" date="2019-11" db="EMBL/GenBank/DDBJ databases">
        <authorList>
            <person name="Feng L."/>
        </authorList>
    </citation>
    <scope>NUCLEOTIDE SEQUENCE</scope>
    <source>
        <strain evidence="2">CramosumLFYP8</strain>
    </source>
</reference>
<evidence type="ECO:0000313" key="2">
    <source>
        <dbReference type="EMBL" id="VYT89131.1"/>
    </source>
</evidence>
<keyword evidence="1" id="KW-0175">Coiled coil</keyword>
<dbReference type="AlphaFoldDB" id="A0A6N3ABZ4"/>
<name>A0A6N3ABZ4_9FIRM</name>